<reference evidence="2 3" key="1">
    <citation type="journal article" date="2021" name="Elife">
        <title>Chloroplast acquisition without the gene transfer in kleptoplastic sea slugs, Plakobranchus ocellatus.</title>
        <authorList>
            <person name="Maeda T."/>
            <person name="Takahashi S."/>
            <person name="Yoshida T."/>
            <person name="Shimamura S."/>
            <person name="Takaki Y."/>
            <person name="Nagai Y."/>
            <person name="Toyoda A."/>
            <person name="Suzuki Y."/>
            <person name="Arimoto A."/>
            <person name="Ishii H."/>
            <person name="Satoh N."/>
            <person name="Nishiyama T."/>
            <person name="Hasebe M."/>
            <person name="Maruyama T."/>
            <person name="Minagawa J."/>
            <person name="Obokata J."/>
            <person name="Shigenobu S."/>
        </authorList>
    </citation>
    <scope>NUCLEOTIDE SEQUENCE [LARGE SCALE GENOMIC DNA]</scope>
</reference>
<evidence type="ECO:0000313" key="3">
    <source>
        <dbReference type="Proteomes" id="UP000762676"/>
    </source>
</evidence>
<comment type="caution">
    <text evidence="2">The sequence shown here is derived from an EMBL/GenBank/DDBJ whole genome shotgun (WGS) entry which is preliminary data.</text>
</comment>
<feature type="region of interest" description="Disordered" evidence="1">
    <location>
        <begin position="33"/>
        <end position="164"/>
    </location>
</feature>
<feature type="compositionally biased region" description="Basic and acidic residues" evidence="1">
    <location>
        <begin position="109"/>
        <end position="120"/>
    </location>
</feature>
<accession>A0AAV4F7G9</accession>
<dbReference type="Proteomes" id="UP000762676">
    <property type="component" value="Unassembled WGS sequence"/>
</dbReference>
<dbReference type="AlphaFoldDB" id="A0AAV4F7G9"/>
<feature type="compositionally biased region" description="Basic and acidic residues" evidence="1">
    <location>
        <begin position="34"/>
        <end position="47"/>
    </location>
</feature>
<name>A0AAV4F7G9_9GAST</name>
<evidence type="ECO:0000256" key="1">
    <source>
        <dbReference type="SAM" id="MobiDB-lite"/>
    </source>
</evidence>
<keyword evidence="3" id="KW-1185">Reference proteome</keyword>
<dbReference type="EMBL" id="BMAT01011216">
    <property type="protein sequence ID" value="GFR68658.1"/>
    <property type="molecule type" value="Genomic_DNA"/>
</dbReference>
<organism evidence="2 3">
    <name type="scientific">Elysia marginata</name>
    <dbReference type="NCBI Taxonomy" id="1093978"/>
    <lineage>
        <taxon>Eukaryota</taxon>
        <taxon>Metazoa</taxon>
        <taxon>Spiralia</taxon>
        <taxon>Lophotrochozoa</taxon>
        <taxon>Mollusca</taxon>
        <taxon>Gastropoda</taxon>
        <taxon>Heterobranchia</taxon>
        <taxon>Euthyneura</taxon>
        <taxon>Panpulmonata</taxon>
        <taxon>Sacoglossa</taxon>
        <taxon>Placobranchoidea</taxon>
        <taxon>Plakobranchidae</taxon>
        <taxon>Elysia</taxon>
    </lineage>
</organism>
<protein>
    <submittedName>
        <fullName evidence="2">Uncharacterized protein</fullName>
    </submittedName>
</protein>
<gene>
    <name evidence="2" type="ORF">ElyMa_005613600</name>
</gene>
<proteinExistence type="predicted"/>
<feature type="compositionally biased region" description="Polar residues" evidence="1">
    <location>
        <begin position="58"/>
        <end position="68"/>
    </location>
</feature>
<sequence>MMPLCVCVHKTTPLALRASDTASFFYNQKPALAGREDGQNAHEKRPETSVGRSRGGLQESSNVISGQVKQPPPDHIPVIICDEINEGDTPSQSRGSDRGVSPDNNFLQHSDKKDNDKLYEKPLLNLDQQAQDDRSSRRRSSQIEDLAERIPSARSRKGSAYGQGFVGVSSGAIGKAVDRYLRGPGFDPQSGLNFICSPVPT</sequence>
<evidence type="ECO:0000313" key="2">
    <source>
        <dbReference type="EMBL" id="GFR68658.1"/>
    </source>
</evidence>